<dbReference type="Proteomes" id="UP000254454">
    <property type="component" value="Unassembled WGS sequence"/>
</dbReference>
<dbReference type="InterPro" id="IPR035959">
    <property type="entry name" value="RutC-like_sf"/>
</dbReference>
<dbReference type="Gene3D" id="3.30.1330.40">
    <property type="entry name" value="RutC-like"/>
    <property type="match status" value="1"/>
</dbReference>
<dbReference type="EMBL" id="QONO01000061">
    <property type="protein sequence ID" value="RDR28140.1"/>
    <property type="molecule type" value="Genomic_DNA"/>
</dbReference>
<dbReference type="EC" id="3.5.4.-" evidence="1"/>
<protein>
    <submittedName>
        <fullName evidence="1">Enamine/imine deaminase</fullName>
        <ecNumber evidence="1">3.5.4.-</ecNumber>
    </submittedName>
</protein>
<accession>A0A2B7M987</accession>
<dbReference type="CDD" id="cd06150">
    <property type="entry name" value="YjgF_YER057c_UK114_like_2"/>
    <property type="match status" value="1"/>
</dbReference>
<comment type="caution">
    <text evidence="1">The sequence shown here is derived from an EMBL/GenBank/DDBJ whole genome shotgun (WGS) entry which is preliminary data.</text>
</comment>
<name>A0A2B7M987_9ESCH</name>
<dbReference type="Pfam" id="PF01042">
    <property type="entry name" value="Ribonuc_L-PSP"/>
    <property type="match status" value="1"/>
</dbReference>
<keyword evidence="1" id="KW-0378">Hydrolase</keyword>
<gene>
    <name evidence="1" type="primary">ridA_2</name>
    <name evidence="1" type="ORF">C4A13_04519</name>
</gene>
<evidence type="ECO:0000313" key="2">
    <source>
        <dbReference type="Proteomes" id="UP000254454"/>
    </source>
</evidence>
<dbReference type="SUPFAM" id="SSF55298">
    <property type="entry name" value="YjgF-like"/>
    <property type="match status" value="1"/>
</dbReference>
<evidence type="ECO:0000313" key="1">
    <source>
        <dbReference type="EMBL" id="RDR28140.1"/>
    </source>
</evidence>
<reference evidence="1 2" key="1">
    <citation type="submission" date="2018-06" db="EMBL/GenBank/DDBJ databases">
        <title>Recombination Drives Gene Content and Phenotype Evolution in Wild Type E. coli Strains.</title>
        <authorList>
            <person name="Field C.M."/>
            <person name="Silander O.K."/>
            <person name="Van Nimwegen E."/>
        </authorList>
    </citation>
    <scope>NUCLEOTIDE SEQUENCE [LARGE SCALE GENOMIC DNA]</scope>
    <source>
        <strain evidence="1 2">SC344</strain>
    </source>
</reference>
<dbReference type="PANTHER" id="PTHR47328:SF1">
    <property type="entry name" value="RUTC FAMILY PROTEIN YOAB"/>
    <property type="match status" value="1"/>
</dbReference>
<proteinExistence type="predicted"/>
<dbReference type="AlphaFoldDB" id="A0A2B7M987"/>
<dbReference type="InterPro" id="IPR035709">
    <property type="entry name" value="YoaB-like"/>
</dbReference>
<accession>A0A370V9S1</accession>
<dbReference type="PANTHER" id="PTHR47328">
    <property type="match status" value="1"/>
</dbReference>
<sequence>MEPISLNIKRNNPQPRLAASVEYSNLVFLSGQTPKSNTPDIAQQTREVLEKIDELLAAAGSDKFHILSAQVWIKDITRDFADFNDVWVSWIPEGYSPARAAVQAEMARPEILVEVMVTAVKAR</sequence>
<dbReference type="GO" id="GO:0016787">
    <property type="term" value="F:hydrolase activity"/>
    <property type="evidence" value="ECO:0007669"/>
    <property type="project" value="UniProtKB-KW"/>
</dbReference>
<organism evidence="1 2">
    <name type="scientific">Escherichia marmotae</name>
    <dbReference type="NCBI Taxonomy" id="1499973"/>
    <lineage>
        <taxon>Bacteria</taxon>
        <taxon>Pseudomonadati</taxon>
        <taxon>Pseudomonadota</taxon>
        <taxon>Gammaproteobacteria</taxon>
        <taxon>Enterobacterales</taxon>
        <taxon>Enterobacteriaceae</taxon>
        <taxon>Escherichia</taxon>
    </lineage>
</organism>
<dbReference type="InterPro" id="IPR006175">
    <property type="entry name" value="YjgF/YER057c/UK114"/>
</dbReference>